<feature type="region of interest" description="N-terminal hotdog fold" evidence="4">
    <location>
        <begin position="1286"/>
        <end position="1425"/>
    </location>
</feature>
<dbReference type="Gene3D" id="3.30.70.3290">
    <property type="match status" value="1"/>
</dbReference>
<dbReference type="PROSITE" id="PS50075">
    <property type="entry name" value="CARRIER"/>
    <property type="match status" value="1"/>
</dbReference>
<dbReference type="PROSITE" id="PS52004">
    <property type="entry name" value="KS3_2"/>
    <property type="match status" value="1"/>
</dbReference>
<dbReference type="PROSITE" id="PS52019">
    <property type="entry name" value="PKS_MFAS_DH"/>
    <property type="match status" value="1"/>
</dbReference>
<dbReference type="GO" id="GO:0044550">
    <property type="term" value="P:secondary metabolite biosynthetic process"/>
    <property type="evidence" value="ECO:0007669"/>
    <property type="project" value="TreeGrafter"/>
</dbReference>
<dbReference type="GO" id="GO:0004312">
    <property type="term" value="F:fatty acid synthase activity"/>
    <property type="evidence" value="ECO:0007669"/>
    <property type="project" value="TreeGrafter"/>
</dbReference>
<feature type="active site" description="Proton donor; for dehydratase activity" evidence="4">
    <location>
        <position position="1516"/>
    </location>
</feature>
<evidence type="ECO:0000256" key="5">
    <source>
        <dbReference type="SAM" id="MobiDB-lite"/>
    </source>
</evidence>
<keyword evidence="1" id="KW-0596">Phosphopantetheine</keyword>
<evidence type="ECO:0000259" key="6">
    <source>
        <dbReference type="PROSITE" id="PS50075"/>
    </source>
</evidence>
<gene>
    <name evidence="9" type="ORF">TRUGW13939_09515</name>
</gene>
<dbReference type="OrthoDB" id="329835at2759"/>
<evidence type="ECO:0000313" key="9">
    <source>
        <dbReference type="EMBL" id="QKX62356.1"/>
    </source>
</evidence>
<dbReference type="InterPro" id="IPR049900">
    <property type="entry name" value="PKS_mFAS_DH"/>
</dbReference>
<dbReference type="RefSeq" id="XP_035348530.1">
    <property type="nucleotide sequence ID" value="XM_035492637.1"/>
</dbReference>
<dbReference type="Pfam" id="PF00698">
    <property type="entry name" value="Acyl_transf_1"/>
    <property type="match status" value="1"/>
</dbReference>
<accession>A0A7H8R7Z0</accession>
<dbReference type="Gene3D" id="3.40.366.10">
    <property type="entry name" value="Malonyl-Coenzyme A Acyl Carrier Protein, domain 2"/>
    <property type="match status" value="1"/>
</dbReference>
<dbReference type="SUPFAM" id="SSF53474">
    <property type="entry name" value="alpha/beta-Hydrolases"/>
    <property type="match status" value="1"/>
</dbReference>
<feature type="domain" description="Ketosynthase family 3 (KS3)" evidence="7">
    <location>
        <begin position="369"/>
        <end position="800"/>
    </location>
</feature>
<dbReference type="InterPro" id="IPR016036">
    <property type="entry name" value="Malonyl_transacylase_ACP-bd"/>
</dbReference>
<keyword evidence="3" id="KW-0808">Transferase</keyword>
<feature type="region of interest" description="C-terminal hotdog fold" evidence="4">
    <location>
        <begin position="1455"/>
        <end position="1606"/>
    </location>
</feature>
<dbReference type="InterPro" id="IPR009081">
    <property type="entry name" value="PP-bd_ACP"/>
</dbReference>
<dbReference type="Pfam" id="PF00550">
    <property type="entry name" value="PP-binding"/>
    <property type="match status" value="1"/>
</dbReference>
<dbReference type="SMART" id="SM00825">
    <property type="entry name" value="PKS_KS"/>
    <property type="match status" value="1"/>
</dbReference>
<dbReference type="PROSITE" id="PS00012">
    <property type="entry name" value="PHOSPHOPANTETHEINE"/>
    <property type="match status" value="1"/>
</dbReference>
<dbReference type="InterPro" id="IPR001227">
    <property type="entry name" value="Ac_transferase_dom_sf"/>
</dbReference>
<dbReference type="KEGG" id="trg:TRUGW13939_09515"/>
<feature type="compositionally biased region" description="Polar residues" evidence="5">
    <location>
        <begin position="1730"/>
        <end position="1754"/>
    </location>
</feature>
<dbReference type="InterPro" id="IPR016039">
    <property type="entry name" value="Thiolase-like"/>
</dbReference>
<evidence type="ECO:0000259" key="7">
    <source>
        <dbReference type="PROSITE" id="PS52004"/>
    </source>
</evidence>
<dbReference type="GO" id="GO:0031177">
    <property type="term" value="F:phosphopantetheine binding"/>
    <property type="evidence" value="ECO:0007669"/>
    <property type="project" value="InterPro"/>
</dbReference>
<feature type="compositionally biased region" description="Basic and acidic residues" evidence="5">
    <location>
        <begin position="1764"/>
        <end position="1780"/>
    </location>
</feature>
<dbReference type="Pfam" id="PF14765">
    <property type="entry name" value="PS-DH"/>
    <property type="match status" value="1"/>
</dbReference>
<dbReference type="Gene3D" id="3.40.50.1820">
    <property type="entry name" value="alpha/beta hydrolase"/>
    <property type="match status" value="1"/>
</dbReference>
<dbReference type="Pfam" id="PF02801">
    <property type="entry name" value="Ketoacyl-synt_C"/>
    <property type="match status" value="1"/>
</dbReference>
<organism evidence="9 10">
    <name type="scientific">Talaromyces rugulosus</name>
    <name type="common">Penicillium rugulosum</name>
    <dbReference type="NCBI Taxonomy" id="121627"/>
    <lineage>
        <taxon>Eukaryota</taxon>
        <taxon>Fungi</taxon>
        <taxon>Dikarya</taxon>
        <taxon>Ascomycota</taxon>
        <taxon>Pezizomycotina</taxon>
        <taxon>Eurotiomycetes</taxon>
        <taxon>Eurotiomycetidae</taxon>
        <taxon>Eurotiales</taxon>
        <taxon>Trichocomaceae</taxon>
        <taxon>Talaromyces</taxon>
        <taxon>Talaromyces sect. Islandici</taxon>
    </lineage>
</organism>
<feature type="region of interest" description="Disordered" evidence="5">
    <location>
        <begin position="1725"/>
        <end position="1799"/>
    </location>
</feature>
<dbReference type="Gene3D" id="1.10.1200.10">
    <property type="entry name" value="ACP-like"/>
    <property type="match status" value="1"/>
</dbReference>
<dbReference type="GO" id="GO:0004315">
    <property type="term" value="F:3-oxoacyl-[acyl-carrier-protein] synthase activity"/>
    <property type="evidence" value="ECO:0007669"/>
    <property type="project" value="InterPro"/>
</dbReference>
<dbReference type="InterPro" id="IPR029058">
    <property type="entry name" value="AB_hydrolase_fold"/>
</dbReference>
<dbReference type="Pfam" id="PF00109">
    <property type="entry name" value="ketoacyl-synt"/>
    <property type="match status" value="1"/>
</dbReference>
<dbReference type="InterPro" id="IPR018201">
    <property type="entry name" value="Ketoacyl_synth_AS"/>
</dbReference>
<evidence type="ECO:0000256" key="4">
    <source>
        <dbReference type="PROSITE-ProRule" id="PRU01363"/>
    </source>
</evidence>
<dbReference type="InterPro" id="IPR049551">
    <property type="entry name" value="PKS_DH_C"/>
</dbReference>
<dbReference type="Gene3D" id="3.10.129.110">
    <property type="entry name" value="Polyketide synthase dehydratase"/>
    <property type="match status" value="1"/>
</dbReference>
<dbReference type="InterPro" id="IPR036736">
    <property type="entry name" value="ACP-like_sf"/>
</dbReference>
<dbReference type="PANTHER" id="PTHR43775:SF37">
    <property type="entry name" value="SI:DKEY-61P9.11"/>
    <property type="match status" value="1"/>
</dbReference>
<dbReference type="InterPro" id="IPR020841">
    <property type="entry name" value="PKS_Beta-ketoAc_synthase_dom"/>
</dbReference>
<dbReference type="InterPro" id="IPR014043">
    <property type="entry name" value="Acyl_transferase_dom"/>
</dbReference>
<dbReference type="InterPro" id="IPR006162">
    <property type="entry name" value="Ppantetheine_attach_site"/>
</dbReference>
<dbReference type="InterPro" id="IPR014030">
    <property type="entry name" value="Ketoacyl_synth_N"/>
</dbReference>
<dbReference type="InterPro" id="IPR016035">
    <property type="entry name" value="Acyl_Trfase/lysoPLipase"/>
</dbReference>
<dbReference type="Pfam" id="PF16073">
    <property type="entry name" value="SAT"/>
    <property type="match status" value="1"/>
</dbReference>
<dbReference type="NCBIfam" id="TIGR04532">
    <property type="entry name" value="PT_fungal_PKS"/>
    <property type="match status" value="1"/>
</dbReference>
<dbReference type="InterPro" id="IPR001031">
    <property type="entry name" value="Thioesterase"/>
</dbReference>
<dbReference type="SUPFAM" id="SSF53901">
    <property type="entry name" value="Thiolase-like"/>
    <property type="match status" value="1"/>
</dbReference>
<evidence type="ECO:0000256" key="2">
    <source>
        <dbReference type="ARBA" id="ARBA00022553"/>
    </source>
</evidence>
<sequence>MATTILLFGDQTDPWVAGIEQLQKAASSTPWLQLFLDELADVIKTEVKATTIDAKLQHALGNFSSLQELGEKYRNITDELGVVRTLLLHTVRTGFLLQWVKREPDLLNPNRRAEWLGLSGGLISLAALAISRDFDSLYDACLEVTRVLVRFCKFTSVRSRAVEDGPGNWGWAVLGIPKDDLAKTLDQFQQSMGIQSMKRAKVGVTGAGWSTIIGPPSVLELFIKQCPTVKSLAKNPLDIHALQHTLNISQEDLDYMVGNNSTFLSKPLACSNHRIWGLDDPEATYTNWGDLLRAVCSQVLSRPLDITQVFSKLNAKLAGNDVVRVIQMGSSSHASYLAATLKAARRDVLVQDERLLLHGDDGEVLSPPAGRIAIVGMAGRGPGCDNVDEFWDLIISKQDLCQEVPKDRFDIDDYFCPEHKNDDRKCTMTGKFGCFMNKPGNFDSRFFHISPREAIQMDPGHRQFLMSTYEALEMAGYSDGQTRTTDPHRIAAFYGQCNDDWHETAHAALGCDAYTLQGIQRAFGPGRLAWQFKWEGPTYSLDSACASTTSAIHLACMSLLSKDIDMAVSGAGNILSTPHSFTCCSKAGILSDTGNCKTYRDDADGYARGDFAGAVVLKRLEDAVAHNDNILAVIASSGRNHSGNATSITNSDPGAQERLFRKVMRKAHVSPDDISYVEMHGTGTQTGDPAEMSAVTNIFKHRQLVDEPVAVGSCKANVGHSEAAAGMAELLKCISMFQKDTIPPQAGMPHALNPKFPSLSEQNIIIPSEAMRFHKKQEPRRILLNNFDAAGGNACMILEDYVSIDKKHAVDPRSCHVIATSARTQASHRANQRKLVEWLRENPASKIEDVAYTTTARRMHHPFRSAYAASTVQELITKLNAEIETSDTTSSALPSSQSSPIVFVFTGQGSHYAGMGCELYNTSPAFHETVNLCVSICEQYGFPPFLSLIASTNVDMSTMSTAQTQLAVLTLEIGLAAFWKSIGLQASTVMGHSLGEYAALHVAGVLSLADVLYLVGQRALLLLERYEEGSCAMLAVSLSVTAVQDFLKSRSQYSSCTVACINSSNATVISGTADQIDELRGELTAPSKVLSVPFAFHSMQMDPILAEYISLAEGVTYSAPKIPVASTLLGSIVDTAGTFNGQYLGQQTRQAVNFVGALNAVKVEFSDPLWVELGPNQVCSSFIRATFPTSSSSKNIMSTLEAPGVSGGAWGSISKCITAAYTHGIGVDWLAFHEPYERCLNMLTLPSYAWDMKEYWISYVEPNKGTHPSLHPAVQPAKTEIISTCAQYVVQESLPPNKVQVTFSASLAEPGFNTLIDGHRMEQIPIVAGSVFCEAAFAAVTYTLKSLGREEDANIVKLALLSPTLSRPLTKNLVGSDGELLTTVVMEGPSSDNIRVSWKAAPSLSSSEHRTSYDIGSCTVVVCNNLNGLQASWDRVSYFVKTRMDEIIQTAKEGHGHRFHPDIFYSIFSHTVDYGPTYKSVKEAYISNDFSEAAAEVVLPENPFGTKFIFSPYWGDSIVHLAGFTVNSDPRYNQTAAGTSFINSGFEKFEQTAALEAGKTYYTFVRVLKTGKDTRICEVYVFNSDYMLVAQCFGLRFHQINNGTLRQTLSVGKLKPPSPPNNNDAPKVIQKKEPATVLQKTIEPQKQQDAEEITATPGIVRIVLESIAEETGVEMSELTDETAVADLGVDSIMAIEVTSRVTNATGMDLLPSFLMEHPTIGDIRRAFGTASPSTPNSESGSLNDDTPESSISSEDATELVNNDLKVEKLDVPVGPEEIRETSIVTSQKKDRDDDSSPAPRVRITLLHGRPAKNRQGQHAPPPFYMIADGTGTIASYIHIPAFINSQMPFYGIDSPFLHCPSRLTVEVGISGIAKLIVKAMVDKQAKGVPFWVGGFSGGAMIAYEVCRQLSAAGHVVEGLLLIDMCSPRSTKVHDNIDLGLVMFDSISSKDDSGIWNSTNRTHQHLNAVFACVAEYNPTPLQAGERPPAEYTSVIWAQKGHLERAHNPRLLQLMADQGIPTEAYPGFMEDPKMGAVAWSLLNKTSADLGPNGWERYVGKEKLLCLSILADHLQMPTPGYVHLLGEAMEQSFSYFRQAAKQ</sequence>
<dbReference type="InterPro" id="IPR014031">
    <property type="entry name" value="Ketoacyl_synth_C"/>
</dbReference>
<dbReference type="PANTHER" id="PTHR43775">
    <property type="entry name" value="FATTY ACID SYNTHASE"/>
    <property type="match status" value="1"/>
</dbReference>
<dbReference type="SMART" id="SM00823">
    <property type="entry name" value="PKS_PP"/>
    <property type="match status" value="1"/>
</dbReference>
<dbReference type="SUPFAM" id="SSF52151">
    <property type="entry name" value="FabD/lysophospholipase-like"/>
    <property type="match status" value="1"/>
</dbReference>
<dbReference type="PROSITE" id="PS00606">
    <property type="entry name" value="KS3_1"/>
    <property type="match status" value="1"/>
</dbReference>
<dbReference type="GO" id="GO:0006633">
    <property type="term" value="P:fatty acid biosynthetic process"/>
    <property type="evidence" value="ECO:0007669"/>
    <property type="project" value="InterPro"/>
</dbReference>
<keyword evidence="10" id="KW-1185">Reference proteome</keyword>
<dbReference type="Pfam" id="PF22621">
    <property type="entry name" value="CurL-like_PKS_C"/>
    <property type="match status" value="1"/>
</dbReference>
<evidence type="ECO:0000256" key="3">
    <source>
        <dbReference type="ARBA" id="ARBA00022679"/>
    </source>
</evidence>
<name>A0A7H8R7Z0_TALRU</name>
<dbReference type="InterPro" id="IPR050091">
    <property type="entry name" value="PKS_NRPS_Biosynth_Enz"/>
</dbReference>
<dbReference type="EMBL" id="CP055902">
    <property type="protein sequence ID" value="QKX62356.1"/>
    <property type="molecule type" value="Genomic_DNA"/>
</dbReference>
<dbReference type="SUPFAM" id="SSF55048">
    <property type="entry name" value="Probable ACP-binding domain of malonyl-CoA ACP transacylase"/>
    <property type="match status" value="1"/>
</dbReference>
<dbReference type="InterPro" id="IPR020806">
    <property type="entry name" value="PKS_PP-bd"/>
</dbReference>
<dbReference type="Pfam" id="PF00975">
    <property type="entry name" value="Thioesterase"/>
    <property type="match status" value="1"/>
</dbReference>
<dbReference type="Gene3D" id="3.30.70.250">
    <property type="entry name" value="Malonyl-CoA ACP transacylase, ACP-binding"/>
    <property type="match status" value="1"/>
</dbReference>
<dbReference type="Gene3D" id="3.40.47.10">
    <property type="match status" value="1"/>
</dbReference>
<proteinExistence type="predicted"/>
<feature type="domain" description="PKS/mFAS DH" evidence="8">
    <location>
        <begin position="1286"/>
        <end position="1606"/>
    </location>
</feature>
<feature type="active site" description="Proton acceptor; for dehydratase activity" evidence="4">
    <location>
        <position position="1319"/>
    </location>
</feature>
<dbReference type="CDD" id="cd00833">
    <property type="entry name" value="PKS"/>
    <property type="match status" value="1"/>
</dbReference>
<dbReference type="InterPro" id="IPR030918">
    <property type="entry name" value="PT_fungal_PKS"/>
</dbReference>
<feature type="domain" description="Carrier" evidence="6">
    <location>
        <begin position="1654"/>
        <end position="1731"/>
    </location>
</feature>
<evidence type="ECO:0000313" key="10">
    <source>
        <dbReference type="Proteomes" id="UP000509510"/>
    </source>
</evidence>
<dbReference type="InterPro" id="IPR042104">
    <property type="entry name" value="PKS_dehydratase_sf"/>
</dbReference>
<evidence type="ECO:0000259" key="8">
    <source>
        <dbReference type="PROSITE" id="PS52019"/>
    </source>
</evidence>
<keyword evidence="2" id="KW-0597">Phosphoprotein</keyword>
<reference evidence="10" key="1">
    <citation type="submission" date="2020-06" db="EMBL/GenBank/DDBJ databases">
        <title>A chromosome-scale genome assembly of Talaromyces rugulosus W13939.</title>
        <authorList>
            <person name="Wang B."/>
            <person name="Guo L."/>
            <person name="Ye K."/>
            <person name="Wang L."/>
        </authorList>
    </citation>
    <scope>NUCLEOTIDE SEQUENCE [LARGE SCALE GENOMIC DNA]</scope>
    <source>
        <strain evidence="10">W13939</strain>
    </source>
</reference>
<dbReference type="SUPFAM" id="SSF47336">
    <property type="entry name" value="ACP-like"/>
    <property type="match status" value="1"/>
</dbReference>
<dbReference type="Proteomes" id="UP000509510">
    <property type="component" value="Chromosome V"/>
</dbReference>
<dbReference type="GeneID" id="55996998"/>
<evidence type="ECO:0000256" key="1">
    <source>
        <dbReference type="ARBA" id="ARBA00022450"/>
    </source>
</evidence>
<protein>
    <submittedName>
        <fullName evidence="9">Uncharacterized protein</fullName>
    </submittedName>
</protein>
<dbReference type="SMART" id="SM00827">
    <property type="entry name" value="PKS_AT"/>
    <property type="match status" value="1"/>
</dbReference>
<dbReference type="InterPro" id="IPR032088">
    <property type="entry name" value="SAT"/>
</dbReference>